<feature type="region of interest" description="Disordered" evidence="1">
    <location>
        <begin position="637"/>
        <end position="670"/>
    </location>
</feature>
<evidence type="ECO:0000256" key="1">
    <source>
        <dbReference type="SAM" id="MobiDB-lite"/>
    </source>
</evidence>
<name>A0A163L9M7_DIDRA</name>
<dbReference type="AlphaFoldDB" id="A0A163L9M7"/>
<dbReference type="Proteomes" id="UP000076837">
    <property type="component" value="Unassembled WGS sequence"/>
</dbReference>
<dbReference type="PROSITE" id="PS52050">
    <property type="entry name" value="WYL"/>
    <property type="match status" value="1"/>
</dbReference>
<dbReference type="Pfam" id="PF13625">
    <property type="entry name" value="Helicase_C_3"/>
    <property type="match status" value="1"/>
</dbReference>
<comment type="caution">
    <text evidence="3">The sequence shown here is derived from an EMBL/GenBank/DDBJ whole genome shotgun (WGS) entry which is preliminary data.</text>
</comment>
<evidence type="ECO:0000313" key="4">
    <source>
        <dbReference type="Proteomes" id="UP000076837"/>
    </source>
</evidence>
<keyword evidence="4" id="KW-1185">Reference proteome</keyword>
<dbReference type="STRING" id="5454.A0A163L9M7"/>
<evidence type="ECO:0000259" key="2">
    <source>
        <dbReference type="Pfam" id="PF13625"/>
    </source>
</evidence>
<organism evidence="3 4">
    <name type="scientific">Didymella rabiei</name>
    <name type="common">Chickpea ascochyta blight fungus</name>
    <name type="synonym">Mycosphaerella rabiei</name>
    <dbReference type="NCBI Taxonomy" id="5454"/>
    <lineage>
        <taxon>Eukaryota</taxon>
        <taxon>Fungi</taxon>
        <taxon>Dikarya</taxon>
        <taxon>Ascomycota</taxon>
        <taxon>Pezizomycotina</taxon>
        <taxon>Dothideomycetes</taxon>
        <taxon>Pleosporomycetidae</taxon>
        <taxon>Pleosporales</taxon>
        <taxon>Pleosporineae</taxon>
        <taxon>Didymellaceae</taxon>
        <taxon>Ascochyta</taxon>
    </lineage>
</organism>
<gene>
    <name evidence="3" type="ORF">ST47_g1304</name>
</gene>
<sequence>MTETRGTPAGSSAAESLTDWLSARSDAELTELLRLRPDLAVPPPSTMVVLSGRAQQRASVSRAADELDTLDFGLLELLALAGAEETPMTRAELNSAIAERALTGKGKVTKKAVDKSLSKMRASALIWGVDPISVVPAVIGMIPWRVGRALEPAEAMTETEISAALNALDTRERDLLEALANSSPIGRTRDAAPGTPPERPVQRLLAAGLLRWLDEQTVELPATVRQVIRGEPVFDPTTLTAPVIGGDKLKPADVNAAAAGEALELVRQCENVIAVLGAAPAPALRAGGLGVRELRRVAKTADLDEARVSLLVELLSAAGLIASGTPDPAPVSDNADEYWTPTLAVDGWLNASTARRWEVLASAWVDVPRVPWMIGLRDSTDKPIAALSEEGRAPAAPRDRQAILGLLSELDSGQTASAVEVSRLLAWRRPRWSGRLRTFAIERTLDEAAALGLVARGALSSPGRALLHGGDAEAEMQSALPEPIDYILVQADLTLVAPGPLVPDLLEQVSLVADIESAGSASMYRISEDSVRRALDAGLTATELHAMFASKSKTPVPQSLSYLIDDVARRHGRLRAGVAASFIRCEDASLLAEVLASAVAEPLALRALAPTVAISQAPLREVLTELRAAGFAPAGEDSSGTLVDLRPRGARVPNRRSRPASRMPASPSADQLASLVRTMRAGDRASAPGRGGVRTDGSRENNAATIALLATAARDNSSVNIGYVDAQGVATHRIVDPVSVGGGQLDAFDPASGAVRRFTLHRITSVSPVDSGKK</sequence>
<feature type="compositionally biased region" description="Low complexity" evidence="1">
    <location>
        <begin position="660"/>
        <end position="669"/>
    </location>
</feature>
<feature type="domain" description="Helicase XPB/Ssl2 N-terminal" evidence="2">
    <location>
        <begin position="487"/>
        <end position="609"/>
    </location>
</feature>
<evidence type="ECO:0000313" key="3">
    <source>
        <dbReference type="EMBL" id="KZM27603.1"/>
    </source>
</evidence>
<dbReference type="InterPro" id="IPR032830">
    <property type="entry name" value="XPB/Ssl2_N"/>
</dbReference>
<proteinExistence type="predicted"/>
<accession>A0A163L9M7</accession>
<reference evidence="3 4" key="1">
    <citation type="journal article" date="2016" name="Sci. Rep.">
        <title>Draft genome sequencing and secretome analysis of fungal phytopathogen Ascochyta rabiei provides insight into the necrotrophic effector repertoire.</title>
        <authorList>
            <person name="Verma S."/>
            <person name="Gazara R.K."/>
            <person name="Nizam S."/>
            <person name="Parween S."/>
            <person name="Chattopadhyay D."/>
            <person name="Verma P.K."/>
        </authorList>
    </citation>
    <scope>NUCLEOTIDE SEQUENCE [LARGE SCALE GENOMIC DNA]</scope>
    <source>
        <strain evidence="3 4">ArDII</strain>
    </source>
</reference>
<protein>
    <recommendedName>
        <fullName evidence="2">Helicase XPB/Ssl2 N-terminal domain-containing protein</fullName>
    </recommendedName>
</protein>
<dbReference type="EMBL" id="JYNV01000060">
    <property type="protein sequence ID" value="KZM27603.1"/>
    <property type="molecule type" value="Genomic_DNA"/>
</dbReference>